<name>A0A1H7Q486_9SPHI</name>
<evidence type="ECO:0000313" key="1">
    <source>
        <dbReference type="EMBL" id="SEL42813.1"/>
    </source>
</evidence>
<proteinExistence type="predicted"/>
<dbReference type="EMBL" id="FNZR01000005">
    <property type="protein sequence ID" value="SEL42813.1"/>
    <property type="molecule type" value="Genomic_DNA"/>
</dbReference>
<dbReference type="STRING" id="332977.SAMN05421740_105172"/>
<gene>
    <name evidence="1" type="ORF">SAMN05421740_105172</name>
</gene>
<accession>A0A1H7Q486</accession>
<dbReference type="Proteomes" id="UP000198916">
    <property type="component" value="Unassembled WGS sequence"/>
</dbReference>
<keyword evidence="2" id="KW-1185">Reference proteome</keyword>
<evidence type="ECO:0000313" key="2">
    <source>
        <dbReference type="Proteomes" id="UP000198916"/>
    </source>
</evidence>
<organism evidence="1 2">
    <name type="scientific">Parapedobacter koreensis</name>
    <dbReference type="NCBI Taxonomy" id="332977"/>
    <lineage>
        <taxon>Bacteria</taxon>
        <taxon>Pseudomonadati</taxon>
        <taxon>Bacteroidota</taxon>
        <taxon>Sphingobacteriia</taxon>
        <taxon>Sphingobacteriales</taxon>
        <taxon>Sphingobacteriaceae</taxon>
        <taxon>Parapedobacter</taxon>
    </lineage>
</organism>
<sequence length="49" mass="5732">MPYLYRSQFYASIILVILAQHVAIPKHEGSLAKRWRDLASNNQEENVLF</sequence>
<protein>
    <submittedName>
        <fullName evidence="1">Uncharacterized protein</fullName>
    </submittedName>
</protein>
<reference evidence="2" key="1">
    <citation type="submission" date="2016-10" db="EMBL/GenBank/DDBJ databases">
        <authorList>
            <person name="Varghese N."/>
            <person name="Submissions S."/>
        </authorList>
    </citation>
    <scope>NUCLEOTIDE SEQUENCE [LARGE SCALE GENOMIC DNA]</scope>
    <source>
        <strain evidence="2">Jip14</strain>
    </source>
</reference>
<dbReference type="AlphaFoldDB" id="A0A1H7Q486"/>